<dbReference type="AlphaFoldDB" id="A0A422N4V6"/>
<sequence length="241" mass="24912">MGKVEMIPKRGLVLGACGALGQAVTNSLLERHWNVIGVDVVSKNPLPDFYTHIVVDATASLESQQRAMLDAVAKGVVLDAVINVAGGWAGGTIDDSATCEVFESLVRQSLFSSMAAAHLASQRGGKGCLLLLPGAAAALRPTPNMLGYGVVKAGVHHLTKSLAAGPSHLPEGACVLALLPTVLDTSANRQAMPHADTSSWTPLESAAEIIVEWANGVNRPLSGSLALLKTRHGKTESTVAG</sequence>
<dbReference type="SUPFAM" id="SSF51735">
    <property type="entry name" value="NAD(P)-binding Rossmann-fold domains"/>
    <property type="match status" value="1"/>
</dbReference>
<protein>
    <recommendedName>
        <fullName evidence="7">Dihydropteridine reductase</fullName>
        <ecNumber evidence="6">1.5.1.34</ecNumber>
    </recommendedName>
    <alternativeName>
        <fullName evidence="8">Quinoid dihydropteridine reductase</fullName>
    </alternativeName>
</protein>
<evidence type="ECO:0000256" key="7">
    <source>
        <dbReference type="ARBA" id="ARBA00039520"/>
    </source>
</evidence>
<dbReference type="EMBL" id="MKGL01000321">
    <property type="protein sequence ID" value="RNF00507.1"/>
    <property type="molecule type" value="Genomic_DNA"/>
</dbReference>
<evidence type="ECO:0000256" key="2">
    <source>
        <dbReference type="ARBA" id="ARBA00011738"/>
    </source>
</evidence>
<keyword evidence="3" id="KW-0521">NADP</keyword>
<dbReference type="VEuPathDB" id="TriTrypDB:TRSC58_01244"/>
<gene>
    <name evidence="9" type="ORF">TraAM80_07538</name>
</gene>
<comment type="subunit">
    <text evidence="2">Homodimer.</text>
</comment>
<evidence type="ECO:0000313" key="10">
    <source>
        <dbReference type="Proteomes" id="UP000283634"/>
    </source>
</evidence>
<dbReference type="InterPro" id="IPR036291">
    <property type="entry name" value="NAD(P)-bd_dom_sf"/>
</dbReference>
<evidence type="ECO:0000256" key="3">
    <source>
        <dbReference type="ARBA" id="ARBA00022857"/>
    </source>
</evidence>
<dbReference type="OrthoDB" id="1204at2759"/>
<comment type="caution">
    <text evidence="9">The sequence shown here is derived from an EMBL/GenBank/DDBJ whole genome shotgun (WGS) entry which is preliminary data.</text>
</comment>
<dbReference type="FunFam" id="3.40.50.720:FF:000157">
    <property type="entry name" value="Quinoid dihydropteridine reductase"/>
    <property type="match status" value="1"/>
</dbReference>
<dbReference type="OMA" id="KNYWVGS"/>
<dbReference type="GO" id="GO:0004155">
    <property type="term" value="F:6,7-dihydropteridine reductase activity"/>
    <property type="evidence" value="ECO:0007669"/>
    <property type="project" value="UniProtKB-EC"/>
</dbReference>
<dbReference type="GO" id="GO:0006559">
    <property type="term" value="P:L-phenylalanine catabolic process"/>
    <property type="evidence" value="ECO:0007669"/>
    <property type="project" value="TreeGrafter"/>
</dbReference>
<evidence type="ECO:0000256" key="4">
    <source>
        <dbReference type="ARBA" id="ARBA00023002"/>
    </source>
</evidence>
<keyword evidence="10" id="KW-1185">Reference proteome</keyword>
<name>A0A422N4V6_TRYRA</name>
<evidence type="ECO:0000256" key="5">
    <source>
        <dbReference type="ARBA" id="ARBA00023007"/>
    </source>
</evidence>
<dbReference type="PANTHER" id="PTHR15104:SF0">
    <property type="entry name" value="DIHYDROPTERIDINE REDUCTASE"/>
    <property type="match status" value="1"/>
</dbReference>
<dbReference type="PANTHER" id="PTHR15104">
    <property type="entry name" value="DIHYDROPTERIDINE REDUCTASE"/>
    <property type="match status" value="1"/>
</dbReference>
<dbReference type="GO" id="GO:0070404">
    <property type="term" value="F:NADH binding"/>
    <property type="evidence" value="ECO:0007669"/>
    <property type="project" value="TreeGrafter"/>
</dbReference>
<comment type="similarity">
    <text evidence="1">Belongs to the short-chain dehydrogenases/reductases (SDR) family.</text>
</comment>
<keyword evidence="4 9" id="KW-0560">Oxidoreductase</keyword>
<organism evidence="9 10">
    <name type="scientific">Trypanosoma rangeli</name>
    <dbReference type="NCBI Taxonomy" id="5698"/>
    <lineage>
        <taxon>Eukaryota</taxon>
        <taxon>Discoba</taxon>
        <taxon>Euglenozoa</taxon>
        <taxon>Kinetoplastea</taxon>
        <taxon>Metakinetoplastina</taxon>
        <taxon>Trypanosomatida</taxon>
        <taxon>Trypanosomatidae</taxon>
        <taxon>Trypanosoma</taxon>
        <taxon>Herpetosoma</taxon>
    </lineage>
</organism>
<dbReference type="Pfam" id="PF00106">
    <property type="entry name" value="adh_short"/>
    <property type="match status" value="1"/>
</dbReference>
<evidence type="ECO:0000313" key="9">
    <source>
        <dbReference type="EMBL" id="RNF00507.1"/>
    </source>
</evidence>
<dbReference type="GO" id="GO:0070402">
    <property type="term" value="F:NADPH binding"/>
    <property type="evidence" value="ECO:0007669"/>
    <property type="project" value="TreeGrafter"/>
</dbReference>
<dbReference type="GO" id="GO:0006729">
    <property type="term" value="P:tetrahydrobiopterin biosynthetic process"/>
    <property type="evidence" value="ECO:0007669"/>
    <property type="project" value="UniProtKB-KW"/>
</dbReference>
<dbReference type="GeneID" id="40331471"/>
<dbReference type="Gene3D" id="3.40.50.720">
    <property type="entry name" value="NAD(P)-binding Rossmann-like Domain"/>
    <property type="match status" value="1"/>
</dbReference>
<keyword evidence="5" id="KW-0783">Tetrahydrobiopterin biosynthesis</keyword>
<dbReference type="RefSeq" id="XP_029235806.1">
    <property type="nucleotide sequence ID" value="XM_029384326.1"/>
</dbReference>
<proteinExistence type="inferred from homology"/>
<dbReference type="InterPro" id="IPR002347">
    <property type="entry name" value="SDR_fam"/>
</dbReference>
<dbReference type="Proteomes" id="UP000283634">
    <property type="component" value="Unassembled WGS sequence"/>
</dbReference>
<dbReference type="GO" id="GO:0005737">
    <property type="term" value="C:cytoplasm"/>
    <property type="evidence" value="ECO:0007669"/>
    <property type="project" value="TreeGrafter"/>
</dbReference>
<dbReference type="EC" id="1.5.1.34" evidence="6"/>
<reference evidence="9 10" key="1">
    <citation type="journal article" date="2018" name="BMC Genomics">
        <title>Genomic comparison of Trypanosoma conorhini and Trypanosoma rangeli to Trypanosoma cruzi strains of high and low virulence.</title>
        <authorList>
            <person name="Bradwell K.R."/>
            <person name="Koparde V.N."/>
            <person name="Matveyev A.V."/>
            <person name="Serrano M.G."/>
            <person name="Alves J.M."/>
            <person name="Parikh H."/>
            <person name="Huang B."/>
            <person name="Lee V."/>
            <person name="Espinosa-Alvarez O."/>
            <person name="Ortiz P.A."/>
            <person name="Costa-Martins A.G."/>
            <person name="Teixeira M.M."/>
            <person name="Buck G.A."/>
        </authorList>
    </citation>
    <scope>NUCLEOTIDE SEQUENCE [LARGE SCALE GENOMIC DNA]</scope>
    <source>
        <strain evidence="9 10">AM80</strain>
    </source>
</reference>
<evidence type="ECO:0000256" key="1">
    <source>
        <dbReference type="ARBA" id="ARBA00006484"/>
    </source>
</evidence>
<evidence type="ECO:0000256" key="6">
    <source>
        <dbReference type="ARBA" id="ARBA00039153"/>
    </source>
</evidence>
<evidence type="ECO:0000256" key="8">
    <source>
        <dbReference type="ARBA" id="ARBA00041348"/>
    </source>
</evidence>
<accession>A0A422N4V6</accession>